<sequence length="101" mass="11329">MTAIALKDQIGILYDLFVDDTGMAGDDFDEKLNRPCKFMERVREKRLSLSPQKTKLFMTEAVFAGARVGREGVRPDLAKLSAVADWAVPQTLHNLMQFLGL</sequence>
<organism evidence="1 2">
    <name type="scientific">Leucogyrophana mollusca</name>
    <dbReference type="NCBI Taxonomy" id="85980"/>
    <lineage>
        <taxon>Eukaryota</taxon>
        <taxon>Fungi</taxon>
        <taxon>Dikarya</taxon>
        <taxon>Basidiomycota</taxon>
        <taxon>Agaricomycotina</taxon>
        <taxon>Agaricomycetes</taxon>
        <taxon>Agaricomycetidae</taxon>
        <taxon>Boletales</taxon>
        <taxon>Boletales incertae sedis</taxon>
        <taxon>Leucogyrophana</taxon>
    </lineage>
</organism>
<keyword evidence="2" id="KW-1185">Reference proteome</keyword>
<evidence type="ECO:0000313" key="1">
    <source>
        <dbReference type="EMBL" id="KAH7919813.1"/>
    </source>
</evidence>
<evidence type="ECO:0000313" key="2">
    <source>
        <dbReference type="Proteomes" id="UP000790709"/>
    </source>
</evidence>
<proteinExistence type="predicted"/>
<dbReference type="EMBL" id="MU266628">
    <property type="protein sequence ID" value="KAH7919813.1"/>
    <property type="molecule type" value="Genomic_DNA"/>
</dbReference>
<feature type="non-terminal residue" evidence="1">
    <location>
        <position position="101"/>
    </location>
</feature>
<gene>
    <name evidence="1" type="ORF">BV22DRAFT_1022350</name>
</gene>
<protein>
    <submittedName>
        <fullName evidence="1">Uncharacterized protein</fullName>
    </submittedName>
</protein>
<name>A0ACB8B4N1_9AGAM</name>
<dbReference type="Proteomes" id="UP000790709">
    <property type="component" value="Unassembled WGS sequence"/>
</dbReference>
<accession>A0ACB8B4N1</accession>
<reference evidence="1" key="1">
    <citation type="journal article" date="2021" name="New Phytol.">
        <title>Evolutionary innovations through gain and loss of genes in the ectomycorrhizal Boletales.</title>
        <authorList>
            <person name="Wu G."/>
            <person name="Miyauchi S."/>
            <person name="Morin E."/>
            <person name="Kuo A."/>
            <person name="Drula E."/>
            <person name="Varga T."/>
            <person name="Kohler A."/>
            <person name="Feng B."/>
            <person name="Cao Y."/>
            <person name="Lipzen A."/>
            <person name="Daum C."/>
            <person name="Hundley H."/>
            <person name="Pangilinan J."/>
            <person name="Johnson J."/>
            <person name="Barry K."/>
            <person name="LaButti K."/>
            <person name="Ng V."/>
            <person name="Ahrendt S."/>
            <person name="Min B."/>
            <person name="Choi I.G."/>
            <person name="Park H."/>
            <person name="Plett J.M."/>
            <person name="Magnuson J."/>
            <person name="Spatafora J.W."/>
            <person name="Nagy L.G."/>
            <person name="Henrissat B."/>
            <person name="Grigoriev I.V."/>
            <person name="Yang Z.L."/>
            <person name="Xu J."/>
            <person name="Martin F.M."/>
        </authorList>
    </citation>
    <scope>NUCLEOTIDE SEQUENCE</scope>
    <source>
        <strain evidence="1">KUC20120723A-06</strain>
    </source>
</reference>
<comment type="caution">
    <text evidence="1">The sequence shown here is derived from an EMBL/GenBank/DDBJ whole genome shotgun (WGS) entry which is preliminary data.</text>
</comment>